<dbReference type="OrthoDB" id="9803111at2"/>
<feature type="domain" description="Polysaccharide biosynthesis protein CapD-like" evidence="3">
    <location>
        <begin position="279"/>
        <end position="561"/>
    </location>
</feature>
<gene>
    <name evidence="4" type="ORF">ABE28_016040</name>
</gene>
<feature type="transmembrane region" description="Helical" evidence="2">
    <location>
        <begin position="100"/>
        <end position="122"/>
    </location>
</feature>
<evidence type="ECO:0000259" key="3">
    <source>
        <dbReference type="Pfam" id="PF02719"/>
    </source>
</evidence>
<dbReference type="SUPFAM" id="SSF51735">
    <property type="entry name" value="NAD(P)-binding Rossmann-fold domains"/>
    <property type="match status" value="1"/>
</dbReference>
<feature type="transmembrane region" description="Helical" evidence="2">
    <location>
        <begin position="7"/>
        <end position="29"/>
    </location>
</feature>
<dbReference type="PANTHER" id="PTHR43318:SF1">
    <property type="entry name" value="POLYSACCHARIDE BIOSYNTHESIS PROTEIN EPSC-RELATED"/>
    <property type="match status" value="1"/>
</dbReference>
<dbReference type="InterPro" id="IPR029063">
    <property type="entry name" value="SAM-dependent_MTases_sf"/>
</dbReference>
<dbReference type="Pfam" id="PF13727">
    <property type="entry name" value="CoA_binding_3"/>
    <property type="match status" value="1"/>
</dbReference>
<evidence type="ECO:0000313" key="4">
    <source>
        <dbReference type="EMBL" id="AOH55873.1"/>
    </source>
</evidence>
<dbReference type="Gene3D" id="3.40.50.720">
    <property type="entry name" value="NAD(P)-binding Rossmann-like Domain"/>
    <property type="match status" value="2"/>
</dbReference>
<keyword evidence="5" id="KW-1185">Reference proteome</keyword>
<dbReference type="InterPro" id="IPR036291">
    <property type="entry name" value="NAD(P)-bd_dom_sf"/>
</dbReference>
<keyword evidence="2" id="KW-0812">Transmembrane</keyword>
<proteinExistence type="inferred from homology"/>
<organism evidence="4 5">
    <name type="scientific">Peribacillus muralis</name>
    <dbReference type="NCBI Taxonomy" id="264697"/>
    <lineage>
        <taxon>Bacteria</taxon>
        <taxon>Bacillati</taxon>
        <taxon>Bacillota</taxon>
        <taxon>Bacilli</taxon>
        <taxon>Bacillales</taxon>
        <taxon>Bacillaceae</taxon>
        <taxon>Peribacillus</taxon>
    </lineage>
</organism>
<dbReference type="STRING" id="264697.ABE28_016040"/>
<feature type="transmembrane region" description="Helical" evidence="2">
    <location>
        <begin position="41"/>
        <end position="62"/>
    </location>
</feature>
<dbReference type="RefSeq" id="WP_064464403.1">
    <property type="nucleotide sequence ID" value="NZ_CP017080.1"/>
</dbReference>
<sequence length="606" mass="67866">MAYRKRLTLLALLDSLIVLSAIYVSYLFLYPYLEIFKLPTLLVTSVSLLFSHHFFASIYKLYKNAWEYASIRELVSIVKAVSLSVIAVIAIQIIVFQDVFVRAMALTWMMHIILIGGSRFSWRMLRNRLIHNQTETRNTLIIGAGSAGTMAVRQLLTNQDIELKPVAFIDDDPKKEKLDILGIPVVGNSKHIPEMVEKYHIDNIVIAIPSLSKKELKVIFDECVKTSAKTQIIPMIEDIMLGKVAVNQFKEVEVEDLLGREPVELDITSISQYVTGKTILVTGAGGSIGSEICRQICRFSPGQLILLGHGENSIYQIDMELKKLYANQMEIIPVIADIQDRERIFEVMETHRPDVVYHAAAHKHVPLMEYNPREAVKNNVFGTKNVAEASETFGVGAFVMISSDKAVNPTNVMGSTKRIAEMIIQQLAKNSATKFVAVRFGNVLGSRGSVIPLFKKQIQAGGPVTVTHPDMTRYFMTIPEASRLVIQASSLARGGEIFVLDMGEPVKIVELATNLIQLSGYSIEDIGIEFSGIRPGEKMYEELLGEKEVHSEAVFPKIFIGKAVLDQEDEIQYLLNSYDGFSMTELKQFVINLANRRRNKTYSAVK</sequence>
<dbReference type="EMBL" id="CP017080">
    <property type="protein sequence ID" value="AOH55873.1"/>
    <property type="molecule type" value="Genomic_DNA"/>
</dbReference>
<feature type="transmembrane region" description="Helical" evidence="2">
    <location>
        <begin position="74"/>
        <end position="94"/>
    </location>
</feature>
<accession>A0A1B3XRM0</accession>
<dbReference type="InterPro" id="IPR003869">
    <property type="entry name" value="Polysac_CapD-like"/>
</dbReference>
<dbReference type="CDD" id="cd05237">
    <property type="entry name" value="UDP_invert_4-6DH_SDR_e"/>
    <property type="match status" value="1"/>
</dbReference>
<dbReference type="Proteomes" id="UP000077926">
    <property type="component" value="Chromosome"/>
</dbReference>
<dbReference type="KEGG" id="bmur:ABE28_016040"/>
<dbReference type="PANTHER" id="PTHR43318">
    <property type="entry name" value="UDP-N-ACETYLGLUCOSAMINE 4,6-DEHYDRATASE"/>
    <property type="match status" value="1"/>
</dbReference>
<evidence type="ECO:0000256" key="1">
    <source>
        <dbReference type="ARBA" id="ARBA00007430"/>
    </source>
</evidence>
<evidence type="ECO:0000313" key="5">
    <source>
        <dbReference type="Proteomes" id="UP000077926"/>
    </source>
</evidence>
<evidence type="ECO:0000256" key="2">
    <source>
        <dbReference type="SAM" id="Phobius"/>
    </source>
</evidence>
<reference evidence="4 5" key="1">
    <citation type="submission" date="2016-08" db="EMBL/GenBank/DDBJ databases">
        <title>Complete genome sequence of Bacillus muralis G25-68, a strain with toxicity to nematodes.</title>
        <authorList>
            <person name="Zheng Z."/>
        </authorList>
    </citation>
    <scope>NUCLEOTIDE SEQUENCE [LARGE SCALE GENOMIC DNA]</scope>
    <source>
        <strain evidence="4 5">G25-68</strain>
    </source>
</reference>
<keyword evidence="2" id="KW-1133">Transmembrane helix</keyword>
<dbReference type="InterPro" id="IPR051203">
    <property type="entry name" value="Polysaccharide_Synthase-Rel"/>
</dbReference>
<protein>
    <recommendedName>
        <fullName evidence="3">Polysaccharide biosynthesis protein CapD-like domain-containing protein</fullName>
    </recommendedName>
</protein>
<dbReference type="SUPFAM" id="SSF53335">
    <property type="entry name" value="S-adenosyl-L-methionine-dependent methyltransferases"/>
    <property type="match status" value="1"/>
</dbReference>
<dbReference type="AlphaFoldDB" id="A0A1B3XRM0"/>
<dbReference type="Pfam" id="PF02719">
    <property type="entry name" value="Polysacc_synt_2"/>
    <property type="match status" value="1"/>
</dbReference>
<comment type="similarity">
    <text evidence="1">Belongs to the polysaccharide synthase family.</text>
</comment>
<name>A0A1B3XRM0_9BACI</name>
<keyword evidence="2" id="KW-0472">Membrane</keyword>